<name>A0A1W9HZK4_9HYPH</name>
<dbReference type="EMBL" id="LWDL01000012">
    <property type="protein sequence ID" value="OQW52747.1"/>
    <property type="molecule type" value="Genomic_DNA"/>
</dbReference>
<dbReference type="AlphaFoldDB" id="A0A1W9HZK4"/>
<dbReference type="GO" id="GO:0016740">
    <property type="term" value="F:transferase activity"/>
    <property type="evidence" value="ECO:0007669"/>
    <property type="project" value="InterPro"/>
</dbReference>
<gene>
    <name evidence="2" type="ORF">A4S15_06685</name>
</gene>
<feature type="domain" description="L,D-TPase catalytic" evidence="1">
    <location>
        <begin position="24"/>
        <end position="172"/>
    </location>
</feature>
<organism evidence="2 3">
    <name type="scientific">Candidatus Raskinella chloraquaticus</name>
    <dbReference type="NCBI Taxonomy" id="1951219"/>
    <lineage>
        <taxon>Bacteria</taxon>
        <taxon>Pseudomonadati</taxon>
        <taxon>Pseudomonadota</taxon>
        <taxon>Alphaproteobacteria</taxon>
        <taxon>Hyphomicrobiales</taxon>
        <taxon>Phreatobacteraceae</taxon>
        <taxon>Candidatus Raskinella</taxon>
    </lineage>
</organism>
<accession>A0A1W9HZK4</accession>
<dbReference type="STRING" id="1827387.A4S15_06685"/>
<dbReference type="Pfam" id="PF03734">
    <property type="entry name" value="YkuD"/>
    <property type="match status" value="1"/>
</dbReference>
<dbReference type="PANTHER" id="PTHR38589">
    <property type="entry name" value="BLR0621 PROTEIN"/>
    <property type="match status" value="1"/>
</dbReference>
<reference evidence="2 3" key="1">
    <citation type="journal article" date="2017" name="Water Res.">
        <title>Comammox in drinking water systems.</title>
        <authorList>
            <person name="Wang Y."/>
            <person name="Ma L."/>
            <person name="Mao Y."/>
            <person name="Jiang X."/>
            <person name="Xia Y."/>
            <person name="Yu K."/>
            <person name="Li B."/>
            <person name="Zhang T."/>
        </authorList>
    </citation>
    <scope>NUCLEOTIDE SEQUENCE [LARGE SCALE GENOMIC DNA]</scope>
    <source>
        <strain evidence="2">SG_bin8</strain>
    </source>
</reference>
<proteinExistence type="predicted"/>
<comment type="caution">
    <text evidence="2">The sequence shown here is derived from an EMBL/GenBank/DDBJ whole genome shotgun (WGS) entry which is preliminary data.</text>
</comment>
<dbReference type="InterPro" id="IPR005490">
    <property type="entry name" value="LD_TPept_cat_dom"/>
</dbReference>
<sequence length="173" mass="19293">MSLIHVAVSPGGRHRGMVIAGAIRVPCALGRGGAQIKWREGDGRTPLGLFSLRAIHYRADRVPVPRSRLPKRAVRAGDWWCDLVSDRRYNRLVRDRPPPPASEERLRRRDNLYDIIVEIGFNDRPVVRGKGSGIFWHVARPAFSPTAGCIATSLAALQRVLPFIGPHTRIRIG</sequence>
<evidence type="ECO:0000313" key="2">
    <source>
        <dbReference type="EMBL" id="OQW52747.1"/>
    </source>
</evidence>
<protein>
    <recommendedName>
        <fullName evidence="1">L,D-TPase catalytic domain-containing protein</fullName>
    </recommendedName>
</protein>
<dbReference type="Proteomes" id="UP000192872">
    <property type="component" value="Unassembled WGS sequence"/>
</dbReference>
<evidence type="ECO:0000313" key="3">
    <source>
        <dbReference type="Proteomes" id="UP000192872"/>
    </source>
</evidence>
<dbReference type="PANTHER" id="PTHR38589:SF1">
    <property type="entry name" value="BLR0621 PROTEIN"/>
    <property type="match status" value="1"/>
</dbReference>
<evidence type="ECO:0000259" key="1">
    <source>
        <dbReference type="Pfam" id="PF03734"/>
    </source>
</evidence>